<dbReference type="Gene3D" id="4.10.60.10">
    <property type="entry name" value="Zinc finger, CCHC-type"/>
    <property type="match status" value="1"/>
</dbReference>
<evidence type="ECO:0000256" key="1">
    <source>
        <dbReference type="PROSITE-ProRule" id="PRU00047"/>
    </source>
</evidence>
<dbReference type="EMBL" id="BKCJ010009133">
    <property type="protein sequence ID" value="GEU85559.1"/>
    <property type="molecule type" value="Genomic_DNA"/>
</dbReference>
<feature type="domain" description="CCHC-type" evidence="2">
    <location>
        <begin position="206"/>
        <end position="220"/>
    </location>
</feature>
<dbReference type="Pfam" id="PF00098">
    <property type="entry name" value="zf-CCHC"/>
    <property type="match status" value="1"/>
</dbReference>
<evidence type="ECO:0000259" key="2">
    <source>
        <dbReference type="PROSITE" id="PS50158"/>
    </source>
</evidence>
<dbReference type="PROSITE" id="PS50158">
    <property type="entry name" value="ZF_CCHC"/>
    <property type="match status" value="1"/>
</dbReference>
<evidence type="ECO:0000313" key="3">
    <source>
        <dbReference type="EMBL" id="GEU85559.1"/>
    </source>
</evidence>
<accession>A0A6L2NJC6</accession>
<gene>
    <name evidence="3" type="ORF">Tci_057537</name>
</gene>
<dbReference type="InterPro" id="IPR036875">
    <property type="entry name" value="Znf_CCHC_sf"/>
</dbReference>
<organism evidence="3">
    <name type="scientific">Tanacetum cinerariifolium</name>
    <name type="common">Dalmatian daisy</name>
    <name type="synonym">Chrysanthemum cinerariifolium</name>
    <dbReference type="NCBI Taxonomy" id="118510"/>
    <lineage>
        <taxon>Eukaryota</taxon>
        <taxon>Viridiplantae</taxon>
        <taxon>Streptophyta</taxon>
        <taxon>Embryophyta</taxon>
        <taxon>Tracheophyta</taxon>
        <taxon>Spermatophyta</taxon>
        <taxon>Magnoliopsida</taxon>
        <taxon>eudicotyledons</taxon>
        <taxon>Gunneridae</taxon>
        <taxon>Pentapetalae</taxon>
        <taxon>asterids</taxon>
        <taxon>campanulids</taxon>
        <taxon>Asterales</taxon>
        <taxon>Asteraceae</taxon>
        <taxon>Asteroideae</taxon>
        <taxon>Anthemideae</taxon>
        <taxon>Anthemidinae</taxon>
        <taxon>Tanacetum</taxon>
    </lineage>
</organism>
<keyword evidence="1" id="KW-0479">Metal-binding</keyword>
<sequence>MILMALPNEHLMTFNQYKDAKSLFAAIETRFGGNEATKKTQKTLLKQMNKPDLDTMSINDLYNNFKIVEQEVKRTASSNSSSQNMAFVLSPSTNNTNEVFTAYEVSTASTQSSTASTQVGTASTQTCTSNLNDAIVYAFLANQSNGSQLVHEELKQIYEDDLEEMDLKWKLALLSMSEKRFFFKTRKKITINGSDTDGFDKSKVECYNCHKMGHFARECRGPRNQDSRNMYQDRSHRTMHVEETPSKAMPEVESYRSKSCEIEFKNASEDILNELKKYANAPLVKDMVSNNKDCSSKSSVVAEKKIVIPTIAKVEVVRPKQEDKPIRKTVRYAEMYRSQGPRGTKEIRII</sequence>
<name>A0A6L2NJC6_TANCI</name>
<protein>
    <recommendedName>
        <fullName evidence="2">CCHC-type domain-containing protein</fullName>
    </recommendedName>
</protein>
<reference evidence="3" key="1">
    <citation type="journal article" date="2019" name="Sci. Rep.">
        <title>Draft genome of Tanacetum cinerariifolium, the natural source of mosquito coil.</title>
        <authorList>
            <person name="Yamashiro T."/>
            <person name="Shiraishi A."/>
            <person name="Satake H."/>
            <person name="Nakayama K."/>
        </authorList>
    </citation>
    <scope>NUCLEOTIDE SEQUENCE</scope>
</reference>
<dbReference type="SUPFAM" id="SSF57756">
    <property type="entry name" value="Retrovirus zinc finger-like domains"/>
    <property type="match status" value="1"/>
</dbReference>
<dbReference type="InterPro" id="IPR001878">
    <property type="entry name" value="Znf_CCHC"/>
</dbReference>
<proteinExistence type="predicted"/>
<dbReference type="SMART" id="SM00343">
    <property type="entry name" value="ZnF_C2HC"/>
    <property type="match status" value="1"/>
</dbReference>
<dbReference type="AlphaFoldDB" id="A0A6L2NJC6"/>
<dbReference type="GO" id="GO:0008270">
    <property type="term" value="F:zinc ion binding"/>
    <property type="evidence" value="ECO:0007669"/>
    <property type="project" value="UniProtKB-KW"/>
</dbReference>
<keyword evidence="1" id="KW-0863">Zinc-finger</keyword>
<dbReference type="GO" id="GO:0003676">
    <property type="term" value="F:nucleic acid binding"/>
    <property type="evidence" value="ECO:0007669"/>
    <property type="project" value="InterPro"/>
</dbReference>
<keyword evidence="1" id="KW-0862">Zinc</keyword>
<comment type="caution">
    <text evidence="3">The sequence shown here is derived from an EMBL/GenBank/DDBJ whole genome shotgun (WGS) entry which is preliminary data.</text>
</comment>